<sequence length="213" mass="23607">MSDAACGPAIPDDVPSANVTVAPRELHMEIFDPRSGDVWLHQQPISEAEYRAFRPEPPYVKSGLGRSAMDFAWFKRSPGADADSALEQRRIGGLDWVRVARPRQFRGLAPGDAPTRLVIEKHHVIGFEAGTRVNFVRLPDGGWYVQQTAAADGSVIAEPDDWALFHVELPRRWVCDLGCPVTVYLFRNLRSFQGPVPQKALPDAQMKPGRGPV</sequence>
<name>A0ABV2A6C1_9GAMM</name>
<dbReference type="Proteomes" id="UP001465331">
    <property type="component" value="Unassembled WGS sequence"/>
</dbReference>
<gene>
    <name evidence="1" type="ORF">ABSH63_01725</name>
</gene>
<accession>A0ABV2A6C1</accession>
<protein>
    <recommendedName>
        <fullName evidence="3">DUF1990 domain-containing protein</fullName>
    </recommendedName>
</protein>
<evidence type="ECO:0000313" key="1">
    <source>
        <dbReference type="EMBL" id="MES0872733.1"/>
    </source>
</evidence>
<comment type="caution">
    <text evidence="1">The sequence shown here is derived from an EMBL/GenBank/DDBJ whole genome shotgun (WGS) entry which is preliminary data.</text>
</comment>
<proteinExistence type="predicted"/>
<reference evidence="1 2" key="1">
    <citation type="submission" date="2024-06" db="EMBL/GenBank/DDBJ databases">
        <authorList>
            <person name="Li Z."/>
            <person name="Jiang Y."/>
        </authorList>
    </citation>
    <scope>NUCLEOTIDE SEQUENCE [LARGE SCALE GENOMIC DNA]</scope>
    <source>
        <strain evidence="1 2">HSW-8</strain>
    </source>
</reference>
<organism evidence="1 2">
    <name type="scientific">Sinimarinibacterium thermocellulolyticum</name>
    <dbReference type="NCBI Taxonomy" id="3170016"/>
    <lineage>
        <taxon>Bacteria</taxon>
        <taxon>Pseudomonadati</taxon>
        <taxon>Pseudomonadota</taxon>
        <taxon>Gammaproteobacteria</taxon>
        <taxon>Nevskiales</taxon>
        <taxon>Nevskiaceae</taxon>
        <taxon>Sinimarinibacterium</taxon>
    </lineage>
</organism>
<evidence type="ECO:0008006" key="3">
    <source>
        <dbReference type="Google" id="ProtNLM"/>
    </source>
</evidence>
<dbReference type="EMBL" id="JBEPIJ010000001">
    <property type="protein sequence ID" value="MES0872733.1"/>
    <property type="molecule type" value="Genomic_DNA"/>
</dbReference>
<keyword evidence="2" id="KW-1185">Reference proteome</keyword>
<dbReference type="RefSeq" id="WP_352886853.1">
    <property type="nucleotide sequence ID" value="NZ_JBEPIJ010000001.1"/>
</dbReference>
<evidence type="ECO:0000313" key="2">
    <source>
        <dbReference type="Proteomes" id="UP001465331"/>
    </source>
</evidence>